<reference evidence="3" key="1">
    <citation type="submission" date="2017-01" db="EMBL/GenBank/DDBJ databases">
        <authorList>
            <person name="Varghese N."/>
            <person name="Submissions S."/>
        </authorList>
    </citation>
    <scope>NUCLEOTIDE SEQUENCE [LARGE SCALE GENOMIC DNA]</scope>
    <source>
        <strain evidence="3">DSM 44531</strain>
    </source>
</reference>
<evidence type="ECO:0000313" key="2">
    <source>
        <dbReference type="EMBL" id="SIS47763.1"/>
    </source>
</evidence>
<evidence type="ECO:0000256" key="1">
    <source>
        <dbReference type="SAM" id="MobiDB-lite"/>
    </source>
</evidence>
<dbReference type="STRING" id="1161099.SAMN05444817_10694"/>
<name>A0A1N7JEH4_9CORY</name>
<evidence type="ECO:0000313" key="3">
    <source>
        <dbReference type="Proteomes" id="UP000186292"/>
    </source>
</evidence>
<sequence>MDRSGEAGGNLVRKPLEQGSLDDSYPENVQGDADFNVGGVERLLPDELQLEQLVSYMDATYPLEGEPSDRYLALLPDRLTHAAMLMLGSAVDHAMPGVAYAGGVSVSEVDLGALFTPSHPSGAWAVSCAAGLGPQAREFLWRPEVAGAAELSGTTILDIADPAAAAAAVRSARGSGATHVVLWGLGTLPDTTLLTFPSAEGQEATVVQTREEYVTRGWISTRTQARRRVRDAADVLRSAAGRNAG</sequence>
<gene>
    <name evidence="2" type="ORF">SAMN05444817_10694</name>
</gene>
<dbReference type="AlphaFoldDB" id="A0A1N7JEH4"/>
<dbReference type="EMBL" id="FTOF01000006">
    <property type="protein sequence ID" value="SIS47763.1"/>
    <property type="molecule type" value="Genomic_DNA"/>
</dbReference>
<accession>A0A1N7JEH4</accession>
<feature type="region of interest" description="Disordered" evidence="1">
    <location>
        <begin position="1"/>
        <end position="27"/>
    </location>
</feature>
<dbReference type="Proteomes" id="UP000186292">
    <property type="component" value="Unassembled WGS sequence"/>
</dbReference>
<proteinExistence type="predicted"/>
<keyword evidence="3" id="KW-1185">Reference proteome</keyword>
<organism evidence="2 3">
    <name type="scientific">Corynebacterium appendicis CIP 107643</name>
    <dbReference type="NCBI Taxonomy" id="1161099"/>
    <lineage>
        <taxon>Bacteria</taxon>
        <taxon>Bacillati</taxon>
        <taxon>Actinomycetota</taxon>
        <taxon>Actinomycetes</taxon>
        <taxon>Mycobacteriales</taxon>
        <taxon>Corynebacteriaceae</taxon>
        <taxon>Corynebacterium</taxon>
    </lineage>
</organism>
<protein>
    <submittedName>
        <fullName evidence="2">Uncharacterized protein</fullName>
    </submittedName>
</protein>